<evidence type="ECO:0000313" key="3">
    <source>
        <dbReference type="EMBL" id="TCU30616.1"/>
    </source>
</evidence>
<dbReference type="OrthoDB" id="9803927at2"/>
<evidence type="ECO:0000259" key="2">
    <source>
        <dbReference type="Pfam" id="PF03372"/>
    </source>
</evidence>
<gene>
    <name evidence="3" type="ORF">EV130_101187</name>
</gene>
<keyword evidence="1" id="KW-0732">Signal</keyword>
<evidence type="ECO:0000313" key="4">
    <source>
        <dbReference type="Proteomes" id="UP000295547"/>
    </source>
</evidence>
<feature type="chain" id="PRO_5020726602" description="Endonuclease/exonuclease/phosphatase domain-containing protein" evidence="1">
    <location>
        <begin position="21"/>
        <end position="575"/>
    </location>
</feature>
<organism evidence="3 4">
    <name type="scientific">Rhizobium azibense</name>
    <dbReference type="NCBI Taxonomy" id="1136135"/>
    <lineage>
        <taxon>Bacteria</taxon>
        <taxon>Pseudomonadati</taxon>
        <taxon>Pseudomonadota</taxon>
        <taxon>Alphaproteobacteria</taxon>
        <taxon>Hyphomicrobiales</taxon>
        <taxon>Rhizobiaceae</taxon>
        <taxon>Rhizobium/Agrobacterium group</taxon>
        <taxon>Rhizobium</taxon>
    </lineage>
</organism>
<sequence length="575" mass="61306">MRIRELLVGALAVLPSAALASQSTTIPEIQSAGHSSALDGRMVRFEGVVTQLRDGSFYVQDPVGDGDDMTSDGILVRRKPAGLSTGDMVRIEGVVEEQQGKFIEFTQTTIKDLVYKKIGQGVLPNPVIVGGGHLPPTETVVSTARGFDPSRSGADFFETLEGMMIEVKSPIVVGPMKGDIFYVVADQGKNATGMNSLGGITATPGDANPERIRVKIDKPLLPENFQVSLGDTFTSLKGAVTTDGGAYGIQLSEPSGYSAKAWTSTSVASPPEADVLTIASYNVENLDTRLEDVTMVPSKDDIDDDVGDGKFAAIAKHIVGLLGSPDVVALQEVQDDDGGEYSDAVGGGKTLQALLDAIVVEGGPIYKTISFDPIDDAEGGQPGANIRVAFLYNPERVAADLANARRIEDASFERTRLPLAVPFIFTGRQVMVINVHFSSKSGSDPLYGKNQPAKDATLAARTEQARAVRAFIRTLPADANRSVLVVGDFNTLWYEEPMLLLTGGDPAMSNLALVEPPEERISYVFDGNSQSLDQVLVLLGSNQSAVLTTAHVNSVMPESKQTSDHDPKYVKLKIH</sequence>
<accession>A0A4R3RH03</accession>
<evidence type="ECO:0000256" key="1">
    <source>
        <dbReference type="SAM" id="SignalP"/>
    </source>
</evidence>
<dbReference type="PANTHER" id="PTHR42834:SF1">
    <property type="entry name" value="ENDONUCLEASE_EXONUCLEASE_PHOSPHATASE FAMILY PROTEIN (AFU_ORTHOLOGUE AFUA_3G09210)"/>
    <property type="match status" value="1"/>
</dbReference>
<dbReference type="EMBL" id="SMBJ01000001">
    <property type="protein sequence ID" value="TCU30616.1"/>
    <property type="molecule type" value="Genomic_DNA"/>
</dbReference>
<dbReference type="Proteomes" id="UP000295547">
    <property type="component" value="Unassembled WGS sequence"/>
</dbReference>
<dbReference type="InterPro" id="IPR005135">
    <property type="entry name" value="Endo/exonuclease/phosphatase"/>
</dbReference>
<reference evidence="3 4" key="1">
    <citation type="submission" date="2019-03" db="EMBL/GenBank/DDBJ databases">
        <title>Genomic Encyclopedia of Type Strains, Phase IV (KMG-V): Genome sequencing to study the core and pangenomes of soil and plant-associated prokaryotes.</title>
        <authorList>
            <person name="Whitman W."/>
        </authorList>
    </citation>
    <scope>NUCLEOTIDE SEQUENCE [LARGE SCALE GENOMIC DNA]</scope>
    <source>
        <strain evidence="3 4">Gr42</strain>
    </source>
</reference>
<dbReference type="Pfam" id="PF03372">
    <property type="entry name" value="Exo_endo_phos"/>
    <property type="match status" value="1"/>
</dbReference>
<name>A0A4R3RH03_9HYPH</name>
<dbReference type="Gene3D" id="3.60.10.10">
    <property type="entry name" value="Endonuclease/exonuclease/phosphatase"/>
    <property type="match status" value="1"/>
</dbReference>
<protein>
    <recommendedName>
        <fullName evidence="2">Endonuclease/exonuclease/phosphatase domain-containing protein</fullName>
    </recommendedName>
</protein>
<proteinExistence type="predicted"/>
<dbReference type="InterPro" id="IPR036691">
    <property type="entry name" value="Endo/exonu/phosph_ase_sf"/>
</dbReference>
<dbReference type="CDD" id="cd04486">
    <property type="entry name" value="YhcR_OBF_like"/>
    <property type="match status" value="1"/>
</dbReference>
<keyword evidence="4" id="KW-1185">Reference proteome</keyword>
<dbReference type="AlphaFoldDB" id="A0A4R3RH03"/>
<comment type="caution">
    <text evidence="3">The sequence shown here is derived from an EMBL/GenBank/DDBJ whole genome shotgun (WGS) entry which is preliminary data.</text>
</comment>
<dbReference type="GO" id="GO:0003824">
    <property type="term" value="F:catalytic activity"/>
    <property type="evidence" value="ECO:0007669"/>
    <property type="project" value="InterPro"/>
</dbReference>
<dbReference type="SUPFAM" id="SSF56219">
    <property type="entry name" value="DNase I-like"/>
    <property type="match status" value="1"/>
</dbReference>
<feature type="signal peptide" evidence="1">
    <location>
        <begin position="1"/>
        <end position="20"/>
    </location>
</feature>
<dbReference type="PANTHER" id="PTHR42834">
    <property type="entry name" value="ENDONUCLEASE/EXONUCLEASE/PHOSPHATASE FAMILY PROTEIN (AFU_ORTHOLOGUE AFUA_3G09210)"/>
    <property type="match status" value="1"/>
</dbReference>
<dbReference type="RefSeq" id="WP_132658964.1">
    <property type="nucleotide sequence ID" value="NZ_SMBJ01000001.1"/>
</dbReference>
<feature type="domain" description="Endonuclease/exonuclease/phosphatase" evidence="2">
    <location>
        <begin position="317"/>
        <end position="491"/>
    </location>
</feature>